<accession>A0A382N4R2</accession>
<protein>
    <submittedName>
        <fullName evidence="1">Uncharacterized protein</fullName>
    </submittedName>
</protein>
<evidence type="ECO:0000313" key="1">
    <source>
        <dbReference type="EMBL" id="SVC55760.1"/>
    </source>
</evidence>
<reference evidence="1" key="1">
    <citation type="submission" date="2018-05" db="EMBL/GenBank/DDBJ databases">
        <authorList>
            <person name="Lanie J.A."/>
            <person name="Ng W.-L."/>
            <person name="Kazmierczak K.M."/>
            <person name="Andrzejewski T.M."/>
            <person name="Davidsen T.M."/>
            <person name="Wayne K.J."/>
            <person name="Tettelin H."/>
            <person name="Glass J.I."/>
            <person name="Rusch D."/>
            <person name="Podicherti R."/>
            <person name="Tsui H.-C.T."/>
            <person name="Winkler M.E."/>
        </authorList>
    </citation>
    <scope>NUCLEOTIDE SEQUENCE</scope>
</reference>
<proteinExistence type="predicted"/>
<dbReference type="EMBL" id="UINC01097768">
    <property type="protein sequence ID" value="SVC55760.1"/>
    <property type="molecule type" value="Genomic_DNA"/>
</dbReference>
<organism evidence="1">
    <name type="scientific">marine metagenome</name>
    <dbReference type="NCBI Taxonomy" id="408172"/>
    <lineage>
        <taxon>unclassified sequences</taxon>
        <taxon>metagenomes</taxon>
        <taxon>ecological metagenomes</taxon>
    </lineage>
</organism>
<name>A0A382N4R2_9ZZZZ</name>
<sequence>MTVTNKAISGSHGKAVQNSSGIQQYYCPFYTWKANNRWNIVSVLFDDRCADCIQGRY</sequence>
<dbReference type="AlphaFoldDB" id="A0A382N4R2"/>
<gene>
    <name evidence="1" type="ORF">METZ01_LOCUS308614</name>
</gene>